<keyword evidence="7" id="KW-0472">Membrane</keyword>
<dbReference type="GO" id="GO:0003677">
    <property type="term" value="F:DNA binding"/>
    <property type="evidence" value="ECO:0007669"/>
    <property type="project" value="UniProtKB-KW"/>
</dbReference>
<dbReference type="Proteomes" id="UP000030689">
    <property type="component" value="Unassembled WGS sequence"/>
</dbReference>
<dbReference type="GO" id="GO:0008270">
    <property type="term" value="F:zinc ion binding"/>
    <property type="evidence" value="ECO:0007669"/>
    <property type="project" value="UniProtKB-KW"/>
</dbReference>
<dbReference type="OMA" id="MRRNHAI"/>
<accession>V4LYZ8</accession>
<keyword evidence="4" id="KW-0862">Zinc</keyword>
<dbReference type="eggNOG" id="KOG0851">
    <property type="taxonomic scope" value="Eukaryota"/>
</dbReference>
<evidence type="ECO:0000256" key="7">
    <source>
        <dbReference type="SAM" id="Phobius"/>
    </source>
</evidence>
<comment type="similarity">
    <text evidence="1">Belongs to the replication factor A protein 1 family.</text>
</comment>
<dbReference type="Gramene" id="ESQ55920">
    <property type="protein sequence ID" value="ESQ55920"/>
    <property type="gene ID" value="EUTSA_v10027364mg"/>
</dbReference>
<feature type="domain" description="Replication protein A 70 kDa DNA-binding subunit B/D first OB fold" evidence="8">
    <location>
        <begin position="29"/>
        <end position="129"/>
    </location>
</feature>
<keyword evidence="11" id="KW-1185">Reference proteome</keyword>
<sequence>TTVDIEFITPANQYLAYILPLAKFAMSTFTSLTALKPFKTQSRIRVKILKLWKQYLNGIETMEMVVVDELNQTMHVSMKKQFIKKFENLLEEGTTKIITNFQVTHNGGKFRTTSHVYKIQFAATTSVRPSEDLDATILGLKFVNFTDIHDGKLNPYFLIDIVGQIVSIGEVEILNVNKKQTKRLTMTLRDTSDVRLNCVLWGNYAESLESVATHATNATICFVLRFGKLKLYQGVWSIGNCYSSSIVMTDPDLPEIKSFRNRLPKDDVTLSYTHPNQLTIVNSVSVRDGFFLHTPRRTISEILGASEVEKCVTMATIMSIDTEFGWYYMSCKVCSKKVLPLDMDLLKEQYPGRPFRKQLWKCGKCKDDVESVVPAFMLTFRVMDNTGETKFLIFDKLAMKVVNQTAAQLTESVEEIQDPDVLPLPISNICGKTYLFKLSFESSNIVFNSDVYKVTKIVTQSDMVKEFSEISGFLTTPDVKSEEMGFITPDEQSKRKSEEIIDFDDHNGEQSTSKKAFNGDMKTGLSEEKISLKPVKKEKVDD</sequence>
<dbReference type="CDD" id="cd04476">
    <property type="entry name" value="RPA1_DBD_C"/>
    <property type="match status" value="1"/>
</dbReference>
<dbReference type="Pfam" id="PF02721">
    <property type="entry name" value="DUF223"/>
    <property type="match status" value="1"/>
</dbReference>
<reference evidence="10 11" key="1">
    <citation type="journal article" date="2013" name="Front. Plant Sci.">
        <title>The Reference Genome of the Halophytic Plant Eutrema salsugineum.</title>
        <authorList>
            <person name="Yang R."/>
            <person name="Jarvis D.E."/>
            <person name="Chen H."/>
            <person name="Beilstein M.A."/>
            <person name="Grimwood J."/>
            <person name="Jenkins J."/>
            <person name="Shu S."/>
            <person name="Prochnik S."/>
            <person name="Xin M."/>
            <person name="Ma C."/>
            <person name="Schmutz J."/>
            <person name="Wing R.A."/>
            <person name="Mitchell-Olds T."/>
            <person name="Schumaker K.S."/>
            <person name="Wang X."/>
        </authorList>
    </citation>
    <scope>NUCLEOTIDE SEQUENCE [LARGE SCALE GENOMIC DNA]</scope>
</reference>
<evidence type="ECO:0000256" key="5">
    <source>
        <dbReference type="ARBA" id="ARBA00023125"/>
    </source>
</evidence>
<dbReference type="Pfam" id="PF08646">
    <property type="entry name" value="Rep_fac-A_C"/>
    <property type="match status" value="1"/>
</dbReference>
<dbReference type="InterPro" id="IPR013955">
    <property type="entry name" value="Rep_factor-A_C"/>
</dbReference>
<dbReference type="InterPro" id="IPR047192">
    <property type="entry name" value="Euk_RPA1_DBD_C"/>
</dbReference>
<dbReference type="STRING" id="72664.V4LYZ8"/>
<gene>
    <name evidence="10" type="ORF">EUTSA_v10027364mg</name>
</gene>
<keyword evidence="5" id="KW-0238">DNA-binding</keyword>
<feature type="compositionally biased region" description="Basic and acidic residues" evidence="6">
    <location>
        <begin position="491"/>
        <end position="508"/>
    </location>
</feature>
<keyword evidence="7" id="KW-0812">Transmembrane</keyword>
<evidence type="ECO:0000256" key="6">
    <source>
        <dbReference type="SAM" id="MobiDB-lite"/>
    </source>
</evidence>
<dbReference type="AlphaFoldDB" id="V4LYZ8"/>
<evidence type="ECO:0000259" key="9">
    <source>
        <dbReference type="Pfam" id="PF08646"/>
    </source>
</evidence>
<proteinExistence type="inferred from homology"/>
<dbReference type="PANTHER" id="PTHR47165">
    <property type="entry name" value="OS03G0429900 PROTEIN"/>
    <property type="match status" value="1"/>
</dbReference>
<evidence type="ECO:0000256" key="4">
    <source>
        <dbReference type="ARBA" id="ARBA00022833"/>
    </source>
</evidence>
<feature type="transmembrane region" description="Helical" evidence="7">
    <location>
        <begin position="14"/>
        <end position="35"/>
    </location>
</feature>
<feature type="region of interest" description="Disordered" evidence="6">
    <location>
        <begin position="489"/>
        <end position="522"/>
    </location>
</feature>
<dbReference type="SUPFAM" id="SSF50249">
    <property type="entry name" value="Nucleic acid-binding proteins"/>
    <property type="match status" value="3"/>
</dbReference>
<protein>
    <recommendedName>
        <fullName evidence="12">DUF223 domain-containing protein</fullName>
    </recommendedName>
</protein>
<evidence type="ECO:0000256" key="3">
    <source>
        <dbReference type="ARBA" id="ARBA00022771"/>
    </source>
</evidence>
<dbReference type="EMBL" id="KI517384">
    <property type="protein sequence ID" value="ESQ55920.1"/>
    <property type="molecule type" value="Genomic_DNA"/>
</dbReference>
<evidence type="ECO:0000256" key="1">
    <source>
        <dbReference type="ARBA" id="ARBA00005690"/>
    </source>
</evidence>
<organism evidence="10 11">
    <name type="scientific">Eutrema salsugineum</name>
    <name type="common">Saltwater cress</name>
    <name type="synonym">Sisymbrium salsugineum</name>
    <dbReference type="NCBI Taxonomy" id="72664"/>
    <lineage>
        <taxon>Eukaryota</taxon>
        <taxon>Viridiplantae</taxon>
        <taxon>Streptophyta</taxon>
        <taxon>Embryophyta</taxon>
        <taxon>Tracheophyta</taxon>
        <taxon>Spermatophyta</taxon>
        <taxon>Magnoliopsida</taxon>
        <taxon>eudicotyledons</taxon>
        <taxon>Gunneridae</taxon>
        <taxon>Pentapetalae</taxon>
        <taxon>rosids</taxon>
        <taxon>malvids</taxon>
        <taxon>Brassicales</taxon>
        <taxon>Brassicaceae</taxon>
        <taxon>Eutremeae</taxon>
        <taxon>Eutrema</taxon>
    </lineage>
</organism>
<dbReference type="InterPro" id="IPR003871">
    <property type="entry name" value="RFA1B/D_OB_1st"/>
</dbReference>
<evidence type="ECO:0000259" key="8">
    <source>
        <dbReference type="Pfam" id="PF02721"/>
    </source>
</evidence>
<keyword evidence="7" id="KW-1133">Transmembrane helix</keyword>
<evidence type="ECO:0000313" key="11">
    <source>
        <dbReference type="Proteomes" id="UP000030689"/>
    </source>
</evidence>
<evidence type="ECO:0000313" key="10">
    <source>
        <dbReference type="EMBL" id="ESQ55920.1"/>
    </source>
</evidence>
<evidence type="ECO:0008006" key="12">
    <source>
        <dbReference type="Google" id="ProtNLM"/>
    </source>
</evidence>
<dbReference type="PANTHER" id="PTHR47165:SF4">
    <property type="entry name" value="OS03G0429900 PROTEIN"/>
    <property type="match status" value="1"/>
</dbReference>
<dbReference type="CDD" id="cd04481">
    <property type="entry name" value="RPA1_DBD_B_like"/>
    <property type="match status" value="1"/>
</dbReference>
<name>V4LYZ8_EUTSA</name>
<keyword evidence="2" id="KW-0479">Metal-binding</keyword>
<dbReference type="InterPro" id="IPR012340">
    <property type="entry name" value="NA-bd_OB-fold"/>
</dbReference>
<dbReference type="KEGG" id="eus:EUTSA_v10027364mg"/>
<dbReference type="CDD" id="cd04480">
    <property type="entry name" value="RPA1_DBD_A_like"/>
    <property type="match status" value="1"/>
</dbReference>
<feature type="non-terminal residue" evidence="10">
    <location>
        <position position="1"/>
    </location>
</feature>
<evidence type="ECO:0000256" key="2">
    <source>
        <dbReference type="ARBA" id="ARBA00022723"/>
    </source>
</evidence>
<feature type="domain" description="Replication factor A C-terminal" evidence="9">
    <location>
        <begin position="313"/>
        <end position="443"/>
    </location>
</feature>
<keyword evidence="3" id="KW-0863">Zinc-finger</keyword>
<dbReference type="Gene3D" id="2.40.50.140">
    <property type="entry name" value="Nucleic acid-binding proteins"/>
    <property type="match status" value="3"/>
</dbReference>